<protein>
    <recommendedName>
        <fullName evidence="3">Lipoprotein</fullName>
    </recommendedName>
</protein>
<proteinExistence type="predicted"/>
<sequence length="242" mass="25168">MARRGAGDLRRATVLWLRDLGELGRRAGLGTTVGKVALGAAGALLVVGLVNWWSDEGGELPASVASETGQTSAPVVKPPVLASDDPSARDLAELDEGVRAPETGVETTMPLSPAGSGQAVKLVARSVPSMGVTVTDGNGAVLYRFEKDRTGPSKSFCDGDCAKTWPPVLTERQAGVEGIAPELVGTVQRADGSWQVTLAGRPLYRFAGDRLAGDWNGHGRDGLWFAVRADGERNQRAPAAGG</sequence>
<dbReference type="RefSeq" id="WP_113696266.1">
    <property type="nucleotide sequence ID" value="NZ_CP015163.1"/>
</dbReference>
<dbReference type="InterPro" id="IPR005297">
    <property type="entry name" value="Lipoprotein_repeat"/>
</dbReference>
<keyword evidence="2" id="KW-1185">Reference proteome</keyword>
<dbReference type="PANTHER" id="PTHR39335">
    <property type="entry name" value="BLL4220 PROTEIN"/>
    <property type="match status" value="1"/>
</dbReference>
<gene>
    <name evidence="1" type="ORF">A4R43_36130</name>
</gene>
<evidence type="ECO:0000313" key="2">
    <source>
        <dbReference type="Proteomes" id="UP000250434"/>
    </source>
</evidence>
<dbReference type="AlphaFoldDB" id="A0A344LGN5"/>
<dbReference type="KEGG" id="aab:A4R43_36130"/>
<reference evidence="1 2" key="1">
    <citation type="submission" date="2016-04" db="EMBL/GenBank/DDBJ databases">
        <title>Complete genome sequence and analysis of deep-sea sediment isolate, Amycolatopsis sp. WP1.</title>
        <authorList>
            <person name="Wang H."/>
            <person name="Chen S."/>
            <person name="Wu Q."/>
        </authorList>
    </citation>
    <scope>NUCLEOTIDE SEQUENCE [LARGE SCALE GENOMIC DNA]</scope>
    <source>
        <strain evidence="1 2">WP1</strain>
    </source>
</reference>
<name>A0A344LGN5_9PSEU</name>
<dbReference type="Proteomes" id="UP000250434">
    <property type="component" value="Chromosome"/>
</dbReference>
<dbReference type="Pfam" id="PF03640">
    <property type="entry name" value="Lipoprotein_15"/>
    <property type="match status" value="2"/>
</dbReference>
<evidence type="ECO:0000313" key="1">
    <source>
        <dbReference type="EMBL" id="AXB47209.1"/>
    </source>
</evidence>
<dbReference type="OrthoDB" id="597632at2"/>
<accession>A0A344LGN5</accession>
<dbReference type="EMBL" id="CP015163">
    <property type="protein sequence ID" value="AXB47209.1"/>
    <property type="molecule type" value="Genomic_DNA"/>
</dbReference>
<dbReference type="GO" id="GO:0043448">
    <property type="term" value="P:alkane catabolic process"/>
    <property type="evidence" value="ECO:0007669"/>
    <property type="project" value="TreeGrafter"/>
</dbReference>
<organism evidence="1 2">
    <name type="scientific">Amycolatopsis albispora</name>
    <dbReference type="NCBI Taxonomy" id="1804986"/>
    <lineage>
        <taxon>Bacteria</taxon>
        <taxon>Bacillati</taxon>
        <taxon>Actinomycetota</taxon>
        <taxon>Actinomycetes</taxon>
        <taxon>Pseudonocardiales</taxon>
        <taxon>Pseudonocardiaceae</taxon>
        <taxon>Amycolatopsis</taxon>
    </lineage>
</organism>
<evidence type="ECO:0008006" key="3">
    <source>
        <dbReference type="Google" id="ProtNLM"/>
    </source>
</evidence>
<dbReference type="PANTHER" id="PTHR39335:SF1">
    <property type="entry name" value="BLL4220 PROTEIN"/>
    <property type="match status" value="1"/>
</dbReference>